<evidence type="ECO:0000256" key="3">
    <source>
        <dbReference type="ARBA" id="ARBA00022806"/>
    </source>
</evidence>
<name>A0AAE8N4S9_9PEZI</name>
<dbReference type="PANTHER" id="PTHR43788">
    <property type="entry name" value="DNA2/NAM7 HELICASE FAMILY MEMBER"/>
    <property type="match status" value="1"/>
</dbReference>
<keyword evidence="2" id="KW-0378">Hydrolase</keyword>
<keyword evidence="3" id="KW-0347">Helicase</keyword>
<keyword evidence="9" id="KW-1185">Reference proteome</keyword>
<dbReference type="GO" id="GO:0003676">
    <property type="term" value="F:nucleic acid binding"/>
    <property type="evidence" value="ECO:0007669"/>
    <property type="project" value="InterPro"/>
</dbReference>
<comment type="caution">
    <text evidence="8">The sequence shown here is derived from an EMBL/GenBank/DDBJ whole genome shotgun (WGS) entry which is preliminary data.</text>
</comment>
<dbReference type="Gene3D" id="3.40.50.300">
    <property type="entry name" value="P-loop containing nucleotide triphosphate hydrolases"/>
    <property type="match status" value="2"/>
</dbReference>
<evidence type="ECO:0000313" key="9">
    <source>
        <dbReference type="Proteomes" id="UP001187682"/>
    </source>
</evidence>
<evidence type="ECO:0000256" key="6">
    <source>
        <dbReference type="SAM" id="MobiDB-lite"/>
    </source>
</evidence>
<dbReference type="Pfam" id="PF13087">
    <property type="entry name" value="AAA_12"/>
    <property type="match status" value="1"/>
</dbReference>
<dbReference type="GO" id="GO:0016787">
    <property type="term" value="F:hydrolase activity"/>
    <property type="evidence" value="ECO:0007669"/>
    <property type="project" value="UniProtKB-KW"/>
</dbReference>
<dbReference type="Gene3D" id="4.10.60.10">
    <property type="entry name" value="Zinc finger, CCHC-type"/>
    <property type="match status" value="1"/>
</dbReference>
<dbReference type="SMART" id="SM00343">
    <property type="entry name" value="ZnF_C2HC"/>
    <property type="match status" value="4"/>
</dbReference>
<feature type="region of interest" description="Disordered" evidence="6">
    <location>
        <begin position="460"/>
        <end position="482"/>
    </location>
</feature>
<keyword evidence="5" id="KW-0479">Metal-binding</keyword>
<sequence>MGVVCATPIAAINYLFRTPFHPDLILMDEAGRMSETELIVLIALFKGPWMAVGDKSQLGPYVRTDHAAGNADQSKNPYIQMSWRSTLERYSLASVSEAPELRFNFRAHGNLGDLPRTIIDGGRMATPRTNFCRWSPSVDAFHCFLRQIHPGIQERDTRLMVHFPGSWMRKSASQSCVNQTHVKWALSQVKLVLTSPTLTSISGDRACDVLVLPYYKEQPKMYQAQLLKMLETGDLNRDQFDRVKVSTLDSAQGAQADLCIVDLVRTDDPGFIGDVKRQCLTITRSVQAELILAGPGLFIGMEKNPRQAARAEILERLYNAILDVNGVVAIDTCQTCETPNPGHTNDKCPETDESVTYLPCNATPTCSSVGAVVRVGTAPAWDHWAYQCVNACGSCGGGDHETVDCPKQACQSCHKRGHHMKDCAGFSTCTLCGEIGHFRNACPNKNPEKTKAIADHIASQGFRHRGTGGGDGSGSGYNARRK</sequence>
<dbReference type="EMBL" id="ONZQ02000011">
    <property type="protein sequence ID" value="SPO04825.1"/>
    <property type="molecule type" value="Genomic_DNA"/>
</dbReference>
<dbReference type="InterPro" id="IPR041679">
    <property type="entry name" value="DNA2/NAM7-like_C"/>
</dbReference>
<dbReference type="InterPro" id="IPR036875">
    <property type="entry name" value="Znf_CCHC_sf"/>
</dbReference>
<dbReference type="InterPro" id="IPR050534">
    <property type="entry name" value="Coronavir_polyprotein_1ab"/>
</dbReference>
<keyword evidence="4" id="KW-0067">ATP-binding</keyword>
<dbReference type="SUPFAM" id="SSF52540">
    <property type="entry name" value="P-loop containing nucleoside triphosphate hydrolases"/>
    <property type="match status" value="1"/>
</dbReference>
<proteinExistence type="predicted"/>
<evidence type="ECO:0000256" key="1">
    <source>
        <dbReference type="ARBA" id="ARBA00022741"/>
    </source>
</evidence>
<evidence type="ECO:0000256" key="4">
    <source>
        <dbReference type="ARBA" id="ARBA00022840"/>
    </source>
</evidence>
<dbReference type="PROSITE" id="PS50158">
    <property type="entry name" value="ZF_CCHC"/>
    <property type="match status" value="1"/>
</dbReference>
<dbReference type="GO" id="GO:0008270">
    <property type="term" value="F:zinc ion binding"/>
    <property type="evidence" value="ECO:0007669"/>
    <property type="project" value="UniProtKB-KW"/>
</dbReference>
<feature type="domain" description="CCHC-type" evidence="7">
    <location>
        <begin position="429"/>
        <end position="444"/>
    </location>
</feature>
<dbReference type="SUPFAM" id="SSF57756">
    <property type="entry name" value="Retrovirus zinc finger-like domains"/>
    <property type="match status" value="1"/>
</dbReference>
<reference evidence="8" key="1">
    <citation type="submission" date="2018-03" db="EMBL/GenBank/DDBJ databases">
        <authorList>
            <person name="Guldener U."/>
        </authorList>
    </citation>
    <scope>NUCLEOTIDE SEQUENCE</scope>
</reference>
<gene>
    <name evidence="8" type="ORF">DNG_07510</name>
</gene>
<dbReference type="InterPro" id="IPR001878">
    <property type="entry name" value="Znf_CCHC"/>
</dbReference>
<dbReference type="Proteomes" id="UP001187682">
    <property type="component" value="Unassembled WGS sequence"/>
</dbReference>
<evidence type="ECO:0000259" key="7">
    <source>
        <dbReference type="PROSITE" id="PS50158"/>
    </source>
</evidence>
<keyword evidence="5" id="KW-0862">Zinc</keyword>
<keyword evidence="1" id="KW-0547">Nucleotide-binding</keyword>
<organism evidence="8 9">
    <name type="scientific">Cephalotrichum gorgonifer</name>
    <dbReference type="NCBI Taxonomy" id="2041049"/>
    <lineage>
        <taxon>Eukaryota</taxon>
        <taxon>Fungi</taxon>
        <taxon>Dikarya</taxon>
        <taxon>Ascomycota</taxon>
        <taxon>Pezizomycotina</taxon>
        <taxon>Sordariomycetes</taxon>
        <taxon>Hypocreomycetidae</taxon>
        <taxon>Microascales</taxon>
        <taxon>Microascaceae</taxon>
        <taxon>Cephalotrichum</taxon>
    </lineage>
</organism>
<dbReference type="InterPro" id="IPR027417">
    <property type="entry name" value="P-loop_NTPase"/>
</dbReference>
<evidence type="ECO:0000256" key="2">
    <source>
        <dbReference type="ARBA" id="ARBA00022801"/>
    </source>
</evidence>
<keyword evidence="5" id="KW-0863">Zinc-finger</keyword>
<evidence type="ECO:0000256" key="5">
    <source>
        <dbReference type="PROSITE-ProRule" id="PRU00047"/>
    </source>
</evidence>
<protein>
    <recommendedName>
        <fullName evidence="7">CCHC-type domain-containing protein</fullName>
    </recommendedName>
</protein>
<accession>A0AAE8N4S9</accession>
<dbReference type="GO" id="GO:0043139">
    <property type="term" value="F:5'-3' DNA helicase activity"/>
    <property type="evidence" value="ECO:0007669"/>
    <property type="project" value="TreeGrafter"/>
</dbReference>
<dbReference type="PANTHER" id="PTHR43788:SF16">
    <property type="entry name" value="HELICASE WITH ZINC FINGER 2"/>
    <property type="match status" value="1"/>
</dbReference>
<dbReference type="GO" id="GO:0005524">
    <property type="term" value="F:ATP binding"/>
    <property type="evidence" value="ECO:0007669"/>
    <property type="project" value="UniProtKB-KW"/>
</dbReference>
<evidence type="ECO:0000313" key="8">
    <source>
        <dbReference type="EMBL" id="SPO04825.1"/>
    </source>
</evidence>
<dbReference type="AlphaFoldDB" id="A0AAE8N4S9"/>